<evidence type="ECO:0000259" key="17">
    <source>
        <dbReference type="PROSITE" id="PS50821"/>
    </source>
</evidence>
<keyword evidence="12" id="KW-0464">Manganese</keyword>
<dbReference type="GO" id="GO:0004525">
    <property type="term" value="F:ribonuclease III activity"/>
    <property type="evidence" value="ECO:0007669"/>
    <property type="project" value="InterPro"/>
</dbReference>
<feature type="domain" description="RNase III" evidence="16">
    <location>
        <begin position="1177"/>
        <end position="1271"/>
    </location>
</feature>
<dbReference type="SUPFAM" id="SSF52540">
    <property type="entry name" value="P-loop containing nucleoside triphosphate hydrolases"/>
    <property type="match status" value="1"/>
</dbReference>
<dbReference type="GO" id="GO:0006309">
    <property type="term" value="P:apoptotic DNA fragmentation"/>
    <property type="evidence" value="ECO:0007669"/>
    <property type="project" value="TreeGrafter"/>
</dbReference>
<dbReference type="Gene3D" id="3.40.50.300">
    <property type="entry name" value="P-loop containing nucleotide triphosphate hydrolases"/>
    <property type="match status" value="2"/>
</dbReference>
<dbReference type="GO" id="GO:0031054">
    <property type="term" value="P:pre-miRNA processing"/>
    <property type="evidence" value="ECO:0007669"/>
    <property type="project" value="TreeGrafter"/>
</dbReference>
<evidence type="ECO:0000256" key="10">
    <source>
        <dbReference type="ARBA" id="ARBA00022840"/>
    </source>
</evidence>
<dbReference type="GO" id="GO:0005737">
    <property type="term" value="C:cytoplasm"/>
    <property type="evidence" value="ECO:0007669"/>
    <property type="project" value="TreeGrafter"/>
</dbReference>
<dbReference type="PROSITE" id="PS51194">
    <property type="entry name" value="HELICASE_CTER"/>
    <property type="match status" value="1"/>
</dbReference>
<evidence type="ECO:0000256" key="6">
    <source>
        <dbReference type="ARBA" id="ARBA00022741"/>
    </source>
</evidence>
<evidence type="ECO:0000256" key="15">
    <source>
        <dbReference type="SAM" id="MobiDB-lite"/>
    </source>
</evidence>
<dbReference type="GO" id="GO:0004530">
    <property type="term" value="F:deoxyribonuclease I activity"/>
    <property type="evidence" value="ECO:0007669"/>
    <property type="project" value="TreeGrafter"/>
</dbReference>
<dbReference type="InterPro" id="IPR027417">
    <property type="entry name" value="P-loop_NTPase"/>
</dbReference>
<evidence type="ECO:0000256" key="11">
    <source>
        <dbReference type="ARBA" id="ARBA00022842"/>
    </source>
</evidence>
<dbReference type="Proteomes" id="UP000789390">
    <property type="component" value="Unassembled WGS sequence"/>
</dbReference>
<keyword evidence="21" id="KW-1185">Reference proteome</keyword>
<accession>A0A8J2RB25</accession>
<dbReference type="GO" id="GO:0003723">
    <property type="term" value="F:RNA binding"/>
    <property type="evidence" value="ECO:0007669"/>
    <property type="project" value="UniProtKB-UniRule"/>
</dbReference>
<feature type="domain" description="Dicer dsRNA-binding fold" evidence="19">
    <location>
        <begin position="456"/>
        <end position="572"/>
    </location>
</feature>
<feature type="domain" description="Helicase C-terminal" evidence="18">
    <location>
        <begin position="257"/>
        <end position="421"/>
    </location>
</feature>
<dbReference type="PROSITE" id="PS50142">
    <property type="entry name" value="RNASE_3_2"/>
    <property type="match status" value="2"/>
</dbReference>
<evidence type="ECO:0000259" key="18">
    <source>
        <dbReference type="PROSITE" id="PS51194"/>
    </source>
</evidence>
<dbReference type="FunFam" id="3.40.50.300:FF:002580">
    <property type="entry name" value="AGAP002836-PB"/>
    <property type="match status" value="1"/>
</dbReference>
<dbReference type="FunFam" id="1.10.1520.10:FF:000023">
    <property type="entry name" value="Endoribonuclease dcr-1"/>
    <property type="match status" value="1"/>
</dbReference>
<dbReference type="GO" id="GO:0030422">
    <property type="term" value="P:siRNA processing"/>
    <property type="evidence" value="ECO:0007669"/>
    <property type="project" value="TreeGrafter"/>
</dbReference>
<gene>
    <name evidence="20" type="ORF">DGAL_LOCUS1431</name>
</gene>
<keyword evidence="4" id="KW-0479">Metal-binding</keyword>
<evidence type="ECO:0000256" key="8">
    <source>
        <dbReference type="ARBA" id="ARBA00022801"/>
    </source>
</evidence>
<dbReference type="SUPFAM" id="SSF69065">
    <property type="entry name" value="RNase III domain-like"/>
    <property type="match status" value="2"/>
</dbReference>
<dbReference type="InterPro" id="IPR038248">
    <property type="entry name" value="Dicer_dimer_sf"/>
</dbReference>
<sequence>MTAQLFVNAVNHAFISVGKIALLVIDECHRAVKDSPMKQALIVLNKMSERYGAESVPRVLGLTAALFLEKCKPKEVAKRISKLKMTMKSEIRTAHPYKISGYSTKPIEVICQYSNVQENMGNTNNTAWLSSHIQELLDTCLNEFQISFENNSANCPVELIDILREIKILTDIFGPYGTNHTVSIFLKEIKRLGFQSMKNSEQDRFFKIIMEMLEEIRNICELIFGGLNPLERLRLFTTPHVTRLMDILRQFSPDKFDKTDTFTPLCSIVFVERRSSANVLYHILREASRCDPGLSYLSPLFTMGQASGNPKGKMKEANHLNQNQNQIIRRFRDGTCNLLVATSVLEEGVDVRSCNLVIRFDGIKTYCDYVQSKGRARSPNAFYILMEPEKSLNTFLDTLAGFHCIEQSLLDPSSLLLSSVTDDEPIDQDMEDYWQRVIGPYCPNPNGGPRVTLLSSVGLLNWYCSTLPSDGSAPLVPYFTVNKLSARNLMAMDKKYREHLEARARGSTIQNYFQCTLLLPLNCPLRDELIGRVMPSIRLAKQDVSLQACIRLHQLGELDDQHLMPLSKSVVDIKDDDVNFDCEWDSPQGSDYYRRGITRLFDGPLAPPFYLYLITYQVINDSNQQGNVFDPNRAQRRMGFLSTQKLPAVNPFGLFSAVGQINVGFLEIDSEHYNAGRGSCLFVPIDSTNRRIDFAFMNEQLDSTGSDWQRPSPSRNVGDYNKVFSDAVVTSHHDQTKGKSSCYYVNAVCRELTPLSSFPNPAFPTYFSYYRDRYQVQIENPKQPLLQVSKESFKTFNFLTPKYVNRKGAASLDGEKLPKESFIHLVPEFCDVHRFPASMWRQAVWIPSIFYRLNSLLLADELRIEIQAKTGLGISVLSSKLILRTHYEKDLNSAVDGVETMKMDVDEEDSMQNDGNMAELNEEEGDVDLKITIWNVDLFIPDENQSSPKKAAKFKSKRMKQISSENSSIAGNVRFDDGPTNSCPSGPSPGEVLQALTTSVANAGYDLERLEVMGDSFLKLATSIRVYCDSPSHFHEGKMTHLRMMQVRNQNLFKLGKSKSIPRFVVASKFAPKENWLPLCYLPNDTDYDCMETEEKPNAKLWQKMSRKAIADSMEALIGLYLTLHGVKGALKVMRWMGVDVPDPGVGVCSFGGTPPGPLLTDYPRAEYHLEEHLAGFETLERNLNYRFVNRFYLLQAFSHASYHHNRMTSCYQRLEFLGDAVFDYLITKYLYDSRLYQLTPGALSDMRSALVNNVTFAVLAVRNGFHRYLKHMVPDIHQAIDRFVQQQELCDHAMPDEVCFNLRKIPGASPVQGSGENSRRTYLHSCRGER</sequence>
<dbReference type="InterPro" id="IPR036389">
    <property type="entry name" value="RNase_III_sf"/>
</dbReference>
<dbReference type="InterPro" id="IPR001650">
    <property type="entry name" value="Helicase_C-like"/>
</dbReference>
<evidence type="ECO:0000313" key="21">
    <source>
        <dbReference type="Proteomes" id="UP000789390"/>
    </source>
</evidence>
<dbReference type="InterPro" id="IPR036085">
    <property type="entry name" value="PAZ_dom_sf"/>
</dbReference>
<keyword evidence="5" id="KW-0677">Repeat</keyword>
<dbReference type="SMART" id="SM00535">
    <property type="entry name" value="RIBOc"/>
    <property type="match status" value="2"/>
</dbReference>
<keyword evidence="11" id="KW-0460">Magnesium</keyword>
<evidence type="ECO:0000256" key="9">
    <source>
        <dbReference type="ARBA" id="ARBA00022806"/>
    </source>
</evidence>
<dbReference type="EMBL" id="CAKKLH010000016">
    <property type="protein sequence ID" value="CAH0099305.1"/>
    <property type="molecule type" value="Genomic_DNA"/>
</dbReference>
<dbReference type="GO" id="GO:0005524">
    <property type="term" value="F:ATP binding"/>
    <property type="evidence" value="ECO:0007669"/>
    <property type="project" value="UniProtKB-KW"/>
</dbReference>
<evidence type="ECO:0000259" key="16">
    <source>
        <dbReference type="PROSITE" id="PS50142"/>
    </source>
</evidence>
<evidence type="ECO:0000256" key="3">
    <source>
        <dbReference type="ARBA" id="ARBA00022722"/>
    </source>
</evidence>
<evidence type="ECO:0000256" key="7">
    <source>
        <dbReference type="ARBA" id="ARBA00022759"/>
    </source>
</evidence>
<evidence type="ECO:0000256" key="14">
    <source>
        <dbReference type="PROSITE-ProRule" id="PRU00657"/>
    </source>
</evidence>
<evidence type="ECO:0000256" key="2">
    <source>
        <dbReference type="ARBA" id="ARBA00001946"/>
    </source>
</evidence>
<keyword evidence="10" id="KW-0067">ATP-binding</keyword>
<keyword evidence="7" id="KW-0255">Endonuclease</keyword>
<keyword evidence="6" id="KW-0547">Nucleotide-binding</keyword>
<evidence type="ECO:0000256" key="4">
    <source>
        <dbReference type="ARBA" id="ARBA00022723"/>
    </source>
</evidence>
<feature type="domain" description="RNase III" evidence="16">
    <location>
        <begin position="994"/>
        <end position="1126"/>
    </location>
</feature>
<dbReference type="SMART" id="SM00490">
    <property type="entry name" value="HELICc"/>
    <property type="match status" value="1"/>
</dbReference>
<dbReference type="Gene3D" id="2.170.260.10">
    <property type="entry name" value="paz domain"/>
    <property type="match status" value="1"/>
</dbReference>
<dbReference type="PANTHER" id="PTHR14950">
    <property type="entry name" value="DICER-RELATED"/>
    <property type="match status" value="1"/>
</dbReference>
<keyword evidence="3" id="KW-0540">Nuclease</keyword>
<name>A0A8J2RB25_9CRUS</name>
<dbReference type="OrthoDB" id="416741at2759"/>
<dbReference type="PANTHER" id="PTHR14950:SF37">
    <property type="entry name" value="ENDORIBONUCLEASE DICER"/>
    <property type="match status" value="1"/>
</dbReference>
<comment type="caution">
    <text evidence="20">The sequence shown here is derived from an EMBL/GenBank/DDBJ whole genome shotgun (WGS) entry which is preliminary data.</text>
</comment>
<dbReference type="InterPro" id="IPR003100">
    <property type="entry name" value="PAZ_dom"/>
</dbReference>
<dbReference type="Pfam" id="PF00636">
    <property type="entry name" value="Ribonuclease_3"/>
    <property type="match status" value="2"/>
</dbReference>
<comment type="cofactor">
    <cofactor evidence="2">
        <name>Mg(2+)</name>
        <dbReference type="ChEBI" id="CHEBI:18420"/>
    </cofactor>
</comment>
<dbReference type="PROSITE" id="PS00517">
    <property type="entry name" value="RNASE_3_1"/>
    <property type="match status" value="1"/>
</dbReference>
<dbReference type="GO" id="GO:0070578">
    <property type="term" value="C:RISC-loading complex"/>
    <property type="evidence" value="ECO:0007669"/>
    <property type="project" value="TreeGrafter"/>
</dbReference>
<feature type="region of interest" description="Disordered" evidence="15">
    <location>
        <begin position="1311"/>
        <end position="1331"/>
    </location>
</feature>
<proteinExistence type="inferred from homology"/>
<dbReference type="Pfam" id="PF02170">
    <property type="entry name" value="PAZ"/>
    <property type="match status" value="1"/>
</dbReference>
<dbReference type="PROSITE" id="PS50821">
    <property type="entry name" value="PAZ"/>
    <property type="match status" value="1"/>
</dbReference>
<evidence type="ECO:0000259" key="19">
    <source>
        <dbReference type="PROSITE" id="PS51327"/>
    </source>
</evidence>
<keyword evidence="8" id="KW-0378">Hydrolase</keyword>
<dbReference type="PROSITE" id="PS51327">
    <property type="entry name" value="DICER_DSRBF"/>
    <property type="match status" value="1"/>
</dbReference>
<dbReference type="CDD" id="cd00593">
    <property type="entry name" value="RIBOc"/>
    <property type="match status" value="2"/>
</dbReference>
<evidence type="ECO:0000256" key="12">
    <source>
        <dbReference type="ARBA" id="ARBA00023211"/>
    </source>
</evidence>
<evidence type="ECO:0000256" key="1">
    <source>
        <dbReference type="ARBA" id="ARBA00001936"/>
    </source>
</evidence>
<evidence type="ECO:0000313" key="20">
    <source>
        <dbReference type="EMBL" id="CAH0099305.1"/>
    </source>
</evidence>
<dbReference type="GO" id="GO:0004386">
    <property type="term" value="F:helicase activity"/>
    <property type="evidence" value="ECO:0007669"/>
    <property type="project" value="UniProtKB-KW"/>
</dbReference>
<comment type="similarity">
    <text evidence="13">Belongs to the helicase family. Dicer subfamily.</text>
</comment>
<dbReference type="SUPFAM" id="SSF101690">
    <property type="entry name" value="PAZ domain"/>
    <property type="match status" value="1"/>
</dbReference>
<dbReference type="Gene3D" id="1.10.1520.10">
    <property type="entry name" value="Ribonuclease III domain"/>
    <property type="match status" value="2"/>
</dbReference>
<dbReference type="InterPro" id="IPR005034">
    <property type="entry name" value="Dicer_dimerisation"/>
</dbReference>
<reference evidence="20" key="1">
    <citation type="submission" date="2021-11" db="EMBL/GenBank/DDBJ databases">
        <authorList>
            <person name="Schell T."/>
        </authorList>
    </citation>
    <scope>NUCLEOTIDE SEQUENCE</scope>
    <source>
        <strain evidence="20">M5</strain>
    </source>
</reference>
<dbReference type="Pfam" id="PF00271">
    <property type="entry name" value="Helicase_C"/>
    <property type="match status" value="1"/>
</dbReference>
<dbReference type="InterPro" id="IPR000999">
    <property type="entry name" value="RNase_III_dom"/>
</dbReference>
<keyword evidence="14" id="KW-0694">RNA-binding</keyword>
<evidence type="ECO:0000256" key="5">
    <source>
        <dbReference type="ARBA" id="ARBA00022737"/>
    </source>
</evidence>
<dbReference type="GO" id="GO:0046872">
    <property type="term" value="F:metal ion binding"/>
    <property type="evidence" value="ECO:0007669"/>
    <property type="project" value="UniProtKB-KW"/>
</dbReference>
<feature type="domain" description="PAZ" evidence="17">
    <location>
        <begin position="706"/>
        <end position="834"/>
    </location>
</feature>
<dbReference type="Pfam" id="PF03368">
    <property type="entry name" value="Dicer_dimer"/>
    <property type="match status" value="1"/>
</dbReference>
<dbReference type="Gene3D" id="3.30.160.380">
    <property type="entry name" value="Dicer dimerisation domain"/>
    <property type="match status" value="1"/>
</dbReference>
<keyword evidence="9" id="KW-0347">Helicase</keyword>
<dbReference type="SMART" id="SM00949">
    <property type="entry name" value="PAZ"/>
    <property type="match status" value="1"/>
</dbReference>
<comment type="cofactor">
    <cofactor evidence="1">
        <name>Mn(2+)</name>
        <dbReference type="ChEBI" id="CHEBI:29035"/>
    </cofactor>
</comment>
<dbReference type="GO" id="GO:0005634">
    <property type="term" value="C:nucleus"/>
    <property type="evidence" value="ECO:0007669"/>
    <property type="project" value="TreeGrafter"/>
</dbReference>
<organism evidence="20 21">
    <name type="scientific">Daphnia galeata</name>
    <dbReference type="NCBI Taxonomy" id="27404"/>
    <lineage>
        <taxon>Eukaryota</taxon>
        <taxon>Metazoa</taxon>
        <taxon>Ecdysozoa</taxon>
        <taxon>Arthropoda</taxon>
        <taxon>Crustacea</taxon>
        <taxon>Branchiopoda</taxon>
        <taxon>Diplostraca</taxon>
        <taxon>Cladocera</taxon>
        <taxon>Anomopoda</taxon>
        <taxon>Daphniidae</taxon>
        <taxon>Daphnia</taxon>
    </lineage>
</organism>
<protein>
    <submittedName>
        <fullName evidence="20">Uncharacterized protein</fullName>
    </submittedName>
</protein>
<evidence type="ECO:0000256" key="13">
    <source>
        <dbReference type="ARBA" id="ARBA00035116"/>
    </source>
</evidence>